<dbReference type="PANTHER" id="PTHR43673:SF2">
    <property type="entry name" value="NITROREDUCTASE"/>
    <property type="match status" value="1"/>
</dbReference>
<evidence type="ECO:0000313" key="7">
    <source>
        <dbReference type="EMBL" id="KXG76121.1"/>
    </source>
</evidence>
<evidence type="ECO:0000256" key="3">
    <source>
        <dbReference type="ARBA" id="ARBA00022630"/>
    </source>
</evidence>
<protein>
    <recommendedName>
        <fullName evidence="6">Putative nitroreductase TM1586 domain-containing protein</fullName>
    </recommendedName>
</protein>
<reference evidence="7 8" key="1">
    <citation type="submission" date="2015-12" db="EMBL/GenBank/DDBJ databases">
        <title>Draft genome sequence of the thermoanaerobe Thermotalea metallivorans, an isolate from the runoff channel of the Great Artesian Basin, Australia.</title>
        <authorList>
            <person name="Patel B.K."/>
        </authorList>
    </citation>
    <scope>NUCLEOTIDE SEQUENCE [LARGE SCALE GENOMIC DNA]</scope>
    <source>
        <strain evidence="7 8">B2-1</strain>
    </source>
</reference>
<evidence type="ECO:0000256" key="5">
    <source>
        <dbReference type="ARBA" id="ARBA00023002"/>
    </source>
</evidence>
<dbReference type="SUPFAM" id="SSF55469">
    <property type="entry name" value="FMN-dependent nitroreductase-like"/>
    <property type="match status" value="2"/>
</dbReference>
<dbReference type="CDD" id="cd02062">
    <property type="entry name" value="Nitro_FMN_reductase"/>
    <property type="match status" value="1"/>
</dbReference>
<accession>A0A140L6E6</accession>
<comment type="caution">
    <text evidence="7">The sequence shown here is derived from an EMBL/GenBank/DDBJ whole genome shotgun (WGS) entry which is preliminary data.</text>
</comment>
<comment type="cofactor">
    <cofactor evidence="1">
        <name>FMN</name>
        <dbReference type="ChEBI" id="CHEBI:58210"/>
    </cofactor>
</comment>
<evidence type="ECO:0000256" key="4">
    <source>
        <dbReference type="ARBA" id="ARBA00022643"/>
    </source>
</evidence>
<keyword evidence="5" id="KW-0560">Oxidoreductase</keyword>
<dbReference type="Gene3D" id="3.40.109.10">
    <property type="entry name" value="NADH Oxidase"/>
    <property type="match status" value="1"/>
</dbReference>
<dbReference type="Pfam" id="PF14512">
    <property type="entry name" value="TM1586_NiRdase"/>
    <property type="match status" value="1"/>
</dbReference>
<proteinExistence type="inferred from homology"/>
<sequence>MKFSKLAEEMRTVRDYKKEPVEHRVIEEVLEAGKTAIGVAGGRNVSILWIDNGQEVFHQLSGKAGYYGKMIEAPHYLVIASKEFPAFMENSGYIMELMRLKARELGLGTCWLSIENEEALREVLGVEGEEKITAFVAIGHEYKGIFKKDISKQSSRLGIEEIVYLGRWGQPCTLEALEERGLARVLYHVRLAPSWGNKQPWRFIMDRDKILLTVQREERDAMRLDAGIVMLYFEKSAWEEGIPGRWQLDVGEGIEGKYGIPGEQKLVGYYSL</sequence>
<gene>
    <name evidence="7" type="ORF">AN619_10780</name>
</gene>
<dbReference type="AlphaFoldDB" id="A0A140L6E6"/>
<evidence type="ECO:0000313" key="8">
    <source>
        <dbReference type="Proteomes" id="UP000070456"/>
    </source>
</evidence>
<organism evidence="7 8">
    <name type="scientific">Thermotalea metallivorans</name>
    <dbReference type="NCBI Taxonomy" id="520762"/>
    <lineage>
        <taxon>Bacteria</taxon>
        <taxon>Bacillati</taxon>
        <taxon>Bacillota</taxon>
        <taxon>Clostridia</taxon>
        <taxon>Peptostreptococcales</taxon>
        <taxon>Thermotaleaceae</taxon>
        <taxon>Thermotalea</taxon>
    </lineage>
</organism>
<comment type="similarity">
    <text evidence="2">Belongs to the nitroreductase family.</text>
</comment>
<dbReference type="Gene3D" id="3.40.109.30">
    <property type="entry name" value="putative nitroreductase (tm1586), domain 2"/>
    <property type="match status" value="1"/>
</dbReference>
<evidence type="ECO:0000256" key="1">
    <source>
        <dbReference type="ARBA" id="ARBA00001917"/>
    </source>
</evidence>
<dbReference type="Proteomes" id="UP000070456">
    <property type="component" value="Unassembled WGS sequence"/>
</dbReference>
<dbReference type="STRING" id="520762.AN619_10780"/>
<keyword evidence="4" id="KW-0288">FMN</keyword>
<keyword evidence="3" id="KW-0285">Flavoprotein</keyword>
<dbReference type="OrthoDB" id="9814075at2"/>
<keyword evidence="8" id="KW-1185">Reference proteome</keyword>
<dbReference type="EMBL" id="LOEE01000028">
    <property type="protein sequence ID" value="KXG76121.1"/>
    <property type="molecule type" value="Genomic_DNA"/>
</dbReference>
<dbReference type="InterPro" id="IPR029478">
    <property type="entry name" value="TM1586_NiRdase"/>
</dbReference>
<dbReference type="GO" id="GO:0016491">
    <property type="term" value="F:oxidoreductase activity"/>
    <property type="evidence" value="ECO:0007669"/>
    <property type="project" value="UniProtKB-KW"/>
</dbReference>
<feature type="domain" description="Putative nitroreductase TM1586" evidence="6">
    <location>
        <begin position="9"/>
        <end position="236"/>
    </location>
</feature>
<dbReference type="RefSeq" id="WP_068555511.1">
    <property type="nucleotide sequence ID" value="NZ_LOEE01000028.1"/>
</dbReference>
<dbReference type="InterPro" id="IPR000415">
    <property type="entry name" value="Nitroreductase-like"/>
</dbReference>
<evidence type="ECO:0000256" key="2">
    <source>
        <dbReference type="ARBA" id="ARBA00007118"/>
    </source>
</evidence>
<dbReference type="PANTHER" id="PTHR43673">
    <property type="entry name" value="NAD(P)H NITROREDUCTASE YDGI-RELATED"/>
    <property type="match status" value="1"/>
</dbReference>
<evidence type="ECO:0000259" key="6">
    <source>
        <dbReference type="Pfam" id="PF14512"/>
    </source>
</evidence>
<name>A0A140L6E6_9FIRM</name>